<dbReference type="CDD" id="cd02516">
    <property type="entry name" value="CDP-ME_synthetase"/>
    <property type="match status" value="1"/>
</dbReference>
<name>A0ABN2CJD1_9MICO</name>
<comment type="pathway">
    <text evidence="4">Isoprenoid biosynthesis; isopentenyl diphosphate biosynthesis via DXP pathway; isopentenyl diphosphate from 1-deoxy-D-xylulose 5-phosphate: step 2/6.</text>
</comment>
<proteinExistence type="inferred from homology"/>
<feature type="site" description="Positions MEP for the nucleophilic attack" evidence="4">
    <location>
        <position position="164"/>
    </location>
</feature>
<dbReference type="Pfam" id="PF01128">
    <property type="entry name" value="IspD"/>
    <property type="match status" value="1"/>
</dbReference>
<feature type="site" description="Transition state stabilizer" evidence="4">
    <location>
        <position position="18"/>
    </location>
</feature>
<dbReference type="InterPro" id="IPR012115">
    <property type="entry name" value="CDP-ribitol_syn"/>
</dbReference>
<dbReference type="PRINTS" id="PR00081">
    <property type="entry name" value="GDHRDH"/>
</dbReference>
<dbReference type="Gene3D" id="3.90.550.10">
    <property type="entry name" value="Spore Coat Polysaccharide Biosynthesis Protein SpsA, Chain A"/>
    <property type="match status" value="1"/>
</dbReference>
<dbReference type="PIRSF" id="PIRSF036586">
    <property type="entry name" value="CDP-ribitol_syn"/>
    <property type="match status" value="1"/>
</dbReference>
<evidence type="ECO:0000256" key="2">
    <source>
        <dbReference type="ARBA" id="ARBA00022679"/>
    </source>
</evidence>
<comment type="catalytic activity">
    <reaction evidence="4">
        <text>2-C-methyl-D-erythritol 4-phosphate + CTP + H(+) = 4-CDP-2-C-methyl-D-erythritol + diphosphate</text>
        <dbReference type="Rhea" id="RHEA:13429"/>
        <dbReference type="ChEBI" id="CHEBI:15378"/>
        <dbReference type="ChEBI" id="CHEBI:33019"/>
        <dbReference type="ChEBI" id="CHEBI:37563"/>
        <dbReference type="ChEBI" id="CHEBI:57823"/>
        <dbReference type="ChEBI" id="CHEBI:58262"/>
        <dbReference type="EC" id="2.7.7.60"/>
    </reaction>
</comment>
<comment type="function">
    <text evidence="4">Catalyzes the formation of 4-diphosphocytidyl-2-C-methyl-D-erythritol from CTP and 2-C-methyl-D-erythritol 4-phosphate (MEP).</text>
</comment>
<dbReference type="InterPro" id="IPR050088">
    <property type="entry name" value="IspD/TarI_cytidylyltransf_bact"/>
</dbReference>
<dbReference type="PANTHER" id="PTHR32125">
    <property type="entry name" value="2-C-METHYL-D-ERYTHRITOL 4-PHOSPHATE CYTIDYLYLTRANSFERASE, CHLOROPLASTIC"/>
    <property type="match status" value="1"/>
</dbReference>
<keyword evidence="7" id="KW-1185">Reference proteome</keyword>
<keyword evidence="4" id="KW-0414">Isoprene biosynthesis</keyword>
<dbReference type="Pfam" id="PF00106">
    <property type="entry name" value="adh_short"/>
    <property type="match status" value="1"/>
</dbReference>
<protein>
    <recommendedName>
        <fullName evidence="4">2-C-methyl-D-erythritol 4-phosphate cytidylyltransferase</fullName>
        <ecNumber evidence="4">2.7.7.60</ecNumber>
    </recommendedName>
    <alternativeName>
        <fullName evidence="4">4-diphosphocytidyl-2C-methyl-D-erythritol synthase</fullName>
    </alternativeName>
    <alternativeName>
        <fullName evidence="4">MEP cytidylyltransferase</fullName>
        <shortName evidence="4">MCT</shortName>
    </alternativeName>
</protein>
<evidence type="ECO:0000256" key="5">
    <source>
        <dbReference type="RuleBase" id="RU000363"/>
    </source>
</evidence>
<gene>
    <name evidence="4" type="primary">ispD</name>
    <name evidence="6" type="ORF">GCM10009691_36170</name>
</gene>
<comment type="caution">
    <text evidence="6">The sequence shown here is derived from an EMBL/GenBank/DDBJ whole genome shotgun (WGS) entry which is preliminary data.</text>
</comment>
<keyword evidence="3 4" id="KW-0548">Nucleotidyltransferase</keyword>
<feature type="site" description="Positions MEP for the nucleophilic attack" evidence="4">
    <location>
        <position position="223"/>
    </location>
</feature>
<dbReference type="SUPFAM" id="SSF51735">
    <property type="entry name" value="NAD(P)-binding Rossmann-fold domains"/>
    <property type="match status" value="1"/>
</dbReference>
<dbReference type="InterPro" id="IPR029044">
    <property type="entry name" value="Nucleotide-diphossugar_trans"/>
</dbReference>
<dbReference type="HAMAP" id="MF_00108">
    <property type="entry name" value="IspD"/>
    <property type="match status" value="1"/>
</dbReference>
<sequence>MTNTRNIAVVLAGGVGARIGLNTPKQLIKIAGRPIMEHTLAIFNEHPQIDEIIVLMAQGHLDRVHEIVRKNGFEKVTQVLEGSGTRNDTTQVALGAIAANYAEDCNVILHDAVRPLMAPSIISNVVDALETNAAVDVAIPSADTIIEVEDGTGRFPIIKDVPPRANLRRGQTPQAFKLSAIQRAYDKAALDPGFVATDDCTVVLRYTPEVPVAVVPGDDSNMKVTEPIDIYIADKLFQLPTRNEHETTEDGLRAALNGKTMAVFGGSYGIGADIAELAEKYGATVRSFSRSTTSTHINKRDDLIKARDELLAETGQVDFVVNTAGVLPLGRLDETSDDEIYAATEINYIGPVLLAQTFYPELVKSHGSLLLFTSSSYTRGRGSYSLYSSAKAATVNLTQALADEWASDNVRVNCVNPERTGTPMRTKAFGAEDPGSLLDSQTVARASLEILIANKTGHVVDVRREDPLTGYAENAE</sequence>
<evidence type="ECO:0000256" key="4">
    <source>
        <dbReference type="HAMAP-Rule" id="MF_00108"/>
    </source>
</evidence>
<dbReference type="EC" id="2.7.7.60" evidence="4"/>
<keyword evidence="2 4" id="KW-0808">Transferase</keyword>
<dbReference type="InterPro" id="IPR036291">
    <property type="entry name" value="NAD(P)-bd_dom_sf"/>
</dbReference>
<dbReference type="PANTHER" id="PTHR32125:SF4">
    <property type="entry name" value="2-C-METHYL-D-ERYTHRITOL 4-PHOSPHATE CYTIDYLYLTRANSFERASE, CHLOROPLASTIC"/>
    <property type="match status" value="1"/>
</dbReference>
<reference evidence="6 7" key="1">
    <citation type="journal article" date="2019" name="Int. J. Syst. Evol. Microbiol.">
        <title>The Global Catalogue of Microorganisms (GCM) 10K type strain sequencing project: providing services to taxonomists for standard genome sequencing and annotation.</title>
        <authorList>
            <consortium name="The Broad Institute Genomics Platform"/>
            <consortium name="The Broad Institute Genome Sequencing Center for Infectious Disease"/>
            <person name="Wu L."/>
            <person name="Ma J."/>
        </authorList>
    </citation>
    <scope>NUCLEOTIDE SEQUENCE [LARGE SCALE GENOMIC DNA]</scope>
    <source>
        <strain evidence="6 7">JCM 13319</strain>
    </source>
</reference>
<dbReference type="EMBL" id="BAAALY010000018">
    <property type="protein sequence ID" value="GAA1558983.1"/>
    <property type="molecule type" value="Genomic_DNA"/>
</dbReference>
<dbReference type="InterPro" id="IPR020904">
    <property type="entry name" value="Sc_DH/Rdtase_CS"/>
</dbReference>
<evidence type="ECO:0000313" key="6">
    <source>
        <dbReference type="EMBL" id="GAA1558983.1"/>
    </source>
</evidence>
<dbReference type="InterPro" id="IPR001228">
    <property type="entry name" value="IspD"/>
</dbReference>
<dbReference type="InterPro" id="IPR034683">
    <property type="entry name" value="IspD/TarI"/>
</dbReference>
<comment type="similarity">
    <text evidence="4">Belongs to the IspD/TarI cytidylyltransferase family. IspD subfamily.</text>
</comment>
<evidence type="ECO:0000256" key="3">
    <source>
        <dbReference type="ARBA" id="ARBA00022695"/>
    </source>
</evidence>
<evidence type="ECO:0000256" key="1">
    <source>
        <dbReference type="ARBA" id="ARBA00006484"/>
    </source>
</evidence>
<evidence type="ECO:0000313" key="7">
    <source>
        <dbReference type="Proteomes" id="UP001501791"/>
    </source>
</evidence>
<dbReference type="RefSeq" id="WP_346037099.1">
    <property type="nucleotide sequence ID" value="NZ_BAAALY010000018.1"/>
</dbReference>
<dbReference type="CDD" id="cd05233">
    <property type="entry name" value="SDR_c"/>
    <property type="match status" value="1"/>
</dbReference>
<dbReference type="PRINTS" id="PR00080">
    <property type="entry name" value="SDRFAMILY"/>
</dbReference>
<dbReference type="PROSITE" id="PS00061">
    <property type="entry name" value="ADH_SHORT"/>
    <property type="match status" value="1"/>
</dbReference>
<organism evidence="6 7">
    <name type="scientific">Brevibacterium picturae</name>
    <dbReference type="NCBI Taxonomy" id="260553"/>
    <lineage>
        <taxon>Bacteria</taxon>
        <taxon>Bacillati</taxon>
        <taxon>Actinomycetota</taxon>
        <taxon>Actinomycetes</taxon>
        <taxon>Micrococcales</taxon>
        <taxon>Brevibacteriaceae</taxon>
        <taxon>Brevibacterium</taxon>
    </lineage>
</organism>
<dbReference type="Proteomes" id="UP001501791">
    <property type="component" value="Unassembled WGS sequence"/>
</dbReference>
<dbReference type="Gene3D" id="3.40.50.720">
    <property type="entry name" value="NAD(P)-binding Rossmann-like Domain"/>
    <property type="match status" value="1"/>
</dbReference>
<dbReference type="GO" id="GO:0016779">
    <property type="term" value="F:nucleotidyltransferase activity"/>
    <property type="evidence" value="ECO:0007669"/>
    <property type="project" value="UniProtKB-KW"/>
</dbReference>
<accession>A0ABN2CJD1</accession>
<feature type="site" description="Transition state stabilizer" evidence="4">
    <location>
        <position position="25"/>
    </location>
</feature>
<dbReference type="SUPFAM" id="SSF53448">
    <property type="entry name" value="Nucleotide-diphospho-sugar transferases"/>
    <property type="match status" value="1"/>
</dbReference>
<comment type="similarity">
    <text evidence="1 5">Belongs to the short-chain dehydrogenases/reductases (SDR) family.</text>
</comment>
<dbReference type="InterPro" id="IPR002347">
    <property type="entry name" value="SDR_fam"/>
</dbReference>